<dbReference type="Proteomes" id="UP001564760">
    <property type="component" value="Unassembled WGS sequence"/>
</dbReference>
<gene>
    <name evidence="1" type="ORF">AB8998_31015</name>
</gene>
<accession>A0ABV4C963</accession>
<sequence>MTSNEWTQAPPLVGTPTDPRDIALLRMLKDAHFGDGGIILPSGQLITGEQARELTKDS</sequence>
<reference evidence="1 2" key="1">
    <citation type="submission" date="2024-08" db="EMBL/GenBank/DDBJ databases">
        <title>Mycobacterium servetensis sp. nov., a novel rapid-growing mycobacterial species recovered from a human patient in Zaragoza, Spain.</title>
        <authorList>
            <person name="Tristancho-Baro A.I."/>
            <person name="Buenestado-Serrano S."/>
            <person name="Garcia De Viedma D."/>
            <person name="Milagro-Beamonte A."/>
            <person name="Burillo N."/>
            <person name="Sanz S."/>
            <person name="Lopez-Calleja A.I."/>
            <person name="Penas-Utrilla D."/>
            <person name="Guardingo M."/>
            <person name="Garcia M.J."/>
            <person name="Vinuelas-Bayon J."/>
        </authorList>
    </citation>
    <scope>NUCLEOTIDE SEQUENCE [LARGE SCALE GENOMIC DNA]</scope>
    <source>
        <strain evidence="2">HUMS_12744610</strain>
    </source>
</reference>
<name>A0ABV4C963_9MYCO</name>
<comment type="caution">
    <text evidence="1">The sequence shown here is derived from an EMBL/GenBank/DDBJ whole genome shotgun (WGS) entry which is preliminary data.</text>
</comment>
<protein>
    <submittedName>
        <fullName evidence="1">Uncharacterized protein</fullName>
    </submittedName>
</protein>
<organism evidence="1 2">
    <name type="scientific">Mycobacterium servetii</name>
    <dbReference type="NCBI Taxonomy" id="3237418"/>
    <lineage>
        <taxon>Bacteria</taxon>
        <taxon>Bacillati</taxon>
        <taxon>Actinomycetota</taxon>
        <taxon>Actinomycetes</taxon>
        <taxon>Mycobacteriales</taxon>
        <taxon>Mycobacteriaceae</taxon>
        <taxon>Mycobacterium</taxon>
    </lineage>
</organism>
<keyword evidence="2" id="KW-1185">Reference proteome</keyword>
<dbReference type="EMBL" id="JBGEDP010000003">
    <property type="protein sequence ID" value="MEY8019085.1"/>
    <property type="molecule type" value="Genomic_DNA"/>
</dbReference>
<proteinExistence type="predicted"/>
<dbReference type="RefSeq" id="WP_369742112.1">
    <property type="nucleotide sequence ID" value="NZ_JBGEDP010000003.1"/>
</dbReference>
<evidence type="ECO:0000313" key="1">
    <source>
        <dbReference type="EMBL" id="MEY8019085.1"/>
    </source>
</evidence>
<evidence type="ECO:0000313" key="2">
    <source>
        <dbReference type="Proteomes" id="UP001564760"/>
    </source>
</evidence>